<reference evidence="2 3" key="1">
    <citation type="submission" date="2019-03" db="EMBL/GenBank/DDBJ databases">
        <title>Genomic Encyclopedia of Archaeal and Bacterial Type Strains, Phase II (KMG-II): from individual species to whole genera.</title>
        <authorList>
            <person name="Goeker M."/>
        </authorList>
    </citation>
    <scope>NUCLEOTIDE SEQUENCE [LARGE SCALE GENOMIC DNA]</scope>
    <source>
        <strain evidence="2 3">DSM 45499</strain>
    </source>
</reference>
<dbReference type="Gene3D" id="2.130.10.130">
    <property type="entry name" value="Integrin alpha, N-terminal"/>
    <property type="match status" value="1"/>
</dbReference>
<dbReference type="SUPFAM" id="SSF69318">
    <property type="entry name" value="Integrin alpha N-terminal domain"/>
    <property type="match status" value="1"/>
</dbReference>
<evidence type="ECO:0000313" key="2">
    <source>
        <dbReference type="EMBL" id="TDV55432.1"/>
    </source>
</evidence>
<dbReference type="EMBL" id="SOCP01000003">
    <property type="protein sequence ID" value="TDV55432.1"/>
    <property type="molecule type" value="Genomic_DNA"/>
</dbReference>
<gene>
    <name evidence="2" type="ORF">CLV71_103673</name>
</gene>
<evidence type="ECO:0008006" key="4">
    <source>
        <dbReference type="Google" id="ProtNLM"/>
    </source>
</evidence>
<evidence type="ECO:0000313" key="3">
    <source>
        <dbReference type="Proteomes" id="UP000294927"/>
    </source>
</evidence>
<keyword evidence="1" id="KW-0732">Signal</keyword>
<dbReference type="Proteomes" id="UP000294927">
    <property type="component" value="Unassembled WGS sequence"/>
</dbReference>
<protein>
    <recommendedName>
        <fullName evidence="4">VCBS repeat protein</fullName>
    </recommendedName>
</protein>
<feature type="signal peptide" evidence="1">
    <location>
        <begin position="1"/>
        <end position="30"/>
    </location>
</feature>
<sequence length="216" mass="22929">MRSVVPVPVPVPVLALVTGLLALGAPVASAATPAPASVTVQADVNGDGVPDRVVVSPATDAANQQILTVTIGRTNYVAHTAMPYFGVQAPKVVDINLDGKQELIVTEDIGAHTYWYSVWGMFGGLRPVRLADQVTKLQLLEGESVGELARYNCNDYTPSGRRQLVTYTAQLADPNTLMYTGHRVTYDIVNGIATVTNAFALSGPQIIFYGDPSSCL</sequence>
<dbReference type="RefSeq" id="WP_133902489.1">
    <property type="nucleotide sequence ID" value="NZ_SOCP01000003.1"/>
</dbReference>
<dbReference type="InterPro" id="IPR028994">
    <property type="entry name" value="Integrin_alpha_N"/>
</dbReference>
<dbReference type="OrthoDB" id="3678781at2"/>
<organism evidence="2 3">
    <name type="scientific">Actinophytocola oryzae</name>
    <dbReference type="NCBI Taxonomy" id="502181"/>
    <lineage>
        <taxon>Bacteria</taxon>
        <taxon>Bacillati</taxon>
        <taxon>Actinomycetota</taxon>
        <taxon>Actinomycetes</taxon>
        <taxon>Pseudonocardiales</taxon>
        <taxon>Pseudonocardiaceae</taxon>
    </lineage>
</organism>
<keyword evidence="3" id="KW-1185">Reference proteome</keyword>
<dbReference type="AlphaFoldDB" id="A0A4R7VZD0"/>
<accession>A0A4R7VZD0</accession>
<proteinExistence type="predicted"/>
<evidence type="ECO:0000256" key="1">
    <source>
        <dbReference type="SAM" id="SignalP"/>
    </source>
</evidence>
<feature type="chain" id="PRO_5021020908" description="VCBS repeat protein" evidence="1">
    <location>
        <begin position="31"/>
        <end position="216"/>
    </location>
</feature>
<name>A0A4R7VZD0_9PSEU</name>
<comment type="caution">
    <text evidence="2">The sequence shown here is derived from an EMBL/GenBank/DDBJ whole genome shotgun (WGS) entry which is preliminary data.</text>
</comment>